<evidence type="ECO:0000313" key="7">
    <source>
        <dbReference type="Proteomes" id="UP001642540"/>
    </source>
</evidence>
<dbReference type="SUPFAM" id="SSF50978">
    <property type="entry name" value="WD40 repeat-like"/>
    <property type="match status" value="1"/>
</dbReference>
<feature type="repeat" description="WD" evidence="4">
    <location>
        <begin position="252"/>
        <end position="293"/>
    </location>
</feature>
<accession>A0ABP1RNP8</accession>
<dbReference type="EMBL" id="CAXLJM020000089">
    <property type="protein sequence ID" value="CAL8131666.1"/>
    <property type="molecule type" value="Genomic_DNA"/>
</dbReference>
<organism evidence="6 7">
    <name type="scientific">Orchesella dallaii</name>
    <dbReference type="NCBI Taxonomy" id="48710"/>
    <lineage>
        <taxon>Eukaryota</taxon>
        <taxon>Metazoa</taxon>
        <taxon>Ecdysozoa</taxon>
        <taxon>Arthropoda</taxon>
        <taxon>Hexapoda</taxon>
        <taxon>Collembola</taxon>
        <taxon>Entomobryomorpha</taxon>
        <taxon>Entomobryoidea</taxon>
        <taxon>Orchesellidae</taxon>
        <taxon>Orchesellinae</taxon>
        <taxon>Orchesella</taxon>
    </lineage>
</organism>
<name>A0ABP1RNP8_9HEXA</name>
<evidence type="ECO:0000256" key="4">
    <source>
        <dbReference type="PROSITE-ProRule" id="PRU00221"/>
    </source>
</evidence>
<dbReference type="SMART" id="SM00320">
    <property type="entry name" value="WD40"/>
    <property type="match status" value="5"/>
</dbReference>
<dbReference type="PROSITE" id="PS00678">
    <property type="entry name" value="WD_REPEATS_1"/>
    <property type="match status" value="1"/>
</dbReference>
<feature type="compositionally biased region" description="Basic and acidic residues" evidence="5">
    <location>
        <begin position="392"/>
        <end position="403"/>
    </location>
</feature>
<sequence>MAASDESSETVAVESVEVIVGTYEEFILGYKFAMDEEEEKYSLSMSFTNHSQSRSIRSIASVDKYIAAGSADESINLINLAARVEHGSLQKQSGTITCLTEHEGSYLFSGCEDGTICIWKKGSWLCEKTLRAHIGGVTDISVHPSGKLALSVGKDRALKTWNLVKGRCGYVTNLKGIADAVKWSPEGDYYAISISNRVDVYSVQTAKVVYSIPVGKRISCMTFLNDNIILIAGDKEEVEIHDIKSTKKLTEFPCHKVRVKAIQYVPEIKMLFTASNDGYIKVWSFEKNNFRKQPKLLTEIDTTCRITCMTVWLKLGKAEGADAEEVEVEDEQEEKIADDNEEDSNGENSEDQNEDDNASSTSSSEEEQKVTKKRKKIERPAETKTSNKPKVVIKEKRLSDSKQSKKTLRKGK</sequence>
<keyword evidence="1 4" id="KW-0853">WD repeat</keyword>
<dbReference type="PANTHER" id="PTHR44675:SF1">
    <property type="entry name" value="P21-ACTIVATED PROTEIN KINASE-INTERACTING PROTEIN 1"/>
    <property type="match status" value="1"/>
</dbReference>
<feature type="compositionally biased region" description="Acidic residues" evidence="5">
    <location>
        <begin position="339"/>
        <end position="357"/>
    </location>
</feature>
<dbReference type="Proteomes" id="UP001642540">
    <property type="component" value="Unassembled WGS sequence"/>
</dbReference>
<gene>
    <name evidence="6" type="ORF">ODALV1_LOCUS24268</name>
</gene>
<dbReference type="Gene3D" id="2.130.10.10">
    <property type="entry name" value="YVTN repeat-like/Quinoprotein amine dehydrogenase"/>
    <property type="match status" value="2"/>
</dbReference>
<feature type="repeat" description="WD" evidence="4">
    <location>
        <begin position="130"/>
        <end position="163"/>
    </location>
</feature>
<evidence type="ECO:0000313" key="6">
    <source>
        <dbReference type="EMBL" id="CAL8131666.1"/>
    </source>
</evidence>
<comment type="caution">
    <text evidence="6">The sequence shown here is derived from an EMBL/GenBank/DDBJ whole genome shotgun (WGS) entry which is preliminary data.</text>
</comment>
<keyword evidence="2" id="KW-0677">Repeat</keyword>
<keyword evidence="7" id="KW-1185">Reference proteome</keyword>
<dbReference type="PROSITE" id="PS50082">
    <property type="entry name" value="WD_REPEATS_2"/>
    <property type="match status" value="2"/>
</dbReference>
<feature type="region of interest" description="Disordered" evidence="5">
    <location>
        <begin position="322"/>
        <end position="412"/>
    </location>
</feature>
<dbReference type="Pfam" id="PF00400">
    <property type="entry name" value="WD40"/>
    <property type="match status" value="3"/>
</dbReference>
<evidence type="ECO:0000256" key="3">
    <source>
        <dbReference type="ARBA" id="ARBA00045213"/>
    </source>
</evidence>
<dbReference type="InterPro" id="IPR019775">
    <property type="entry name" value="WD40_repeat_CS"/>
</dbReference>
<dbReference type="PANTHER" id="PTHR44675">
    <property type="entry name" value="PAK1 INTERACTING PROTEIN 1"/>
    <property type="match status" value="1"/>
</dbReference>
<reference evidence="6 7" key="1">
    <citation type="submission" date="2024-08" db="EMBL/GenBank/DDBJ databases">
        <authorList>
            <person name="Cucini C."/>
            <person name="Frati F."/>
        </authorList>
    </citation>
    <scope>NUCLEOTIDE SEQUENCE [LARGE SCALE GENOMIC DNA]</scope>
</reference>
<dbReference type="InterPro" id="IPR036322">
    <property type="entry name" value="WD40_repeat_dom_sf"/>
</dbReference>
<feature type="compositionally biased region" description="Acidic residues" evidence="5">
    <location>
        <begin position="322"/>
        <end position="333"/>
    </location>
</feature>
<dbReference type="InterPro" id="IPR015943">
    <property type="entry name" value="WD40/YVTN_repeat-like_dom_sf"/>
</dbReference>
<evidence type="ECO:0000256" key="2">
    <source>
        <dbReference type="ARBA" id="ARBA00022737"/>
    </source>
</evidence>
<evidence type="ECO:0000256" key="1">
    <source>
        <dbReference type="ARBA" id="ARBA00022574"/>
    </source>
</evidence>
<evidence type="ECO:0000256" key="5">
    <source>
        <dbReference type="SAM" id="MobiDB-lite"/>
    </source>
</evidence>
<protein>
    <recommendedName>
        <fullName evidence="8">P21-activated protein kinase-interacting protein 1-like</fullName>
    </recommendedName>
</protein>
<dbReference type="PROSITE" id="PS50294">
    <property type="entry name" value="WD_REPEATS_REGION"/>
    <property type="match status" value="2"/>
</dbReference>
<dbReference type="InterPro" id="IPR001680">
    <property type="entry name" value="WD40_rpt"/>
</dbReference>
<proteinExistence type="predicted"/>
<comment type="function">
    <text evidence="3">Negatively regulates the PAK1 kinase. PAK1 is a member of the PAK kinase family, which has been shown to play a positive role in the regulation of signaling pathways involving MAPK8 and RELA. PAK1 exists as an inactive homodimer, which is activated by binding of small GTPases such as CDC42 to an N-terminal regulatory domain. PAK1IP1 also binds to the N-terminus of PAK1, and inhibits the specific activation of PAK1 by CDC42. May be involved in ribosomal large subunit assembly.</text>
</comment>
<evidence type="ECO:0008006" key="8">
    <source>
        <dbReference type="Google" id="ProtNLM"/>
    </source>
</evidence>
<dbReference type="InterPro" id="IPR051959">
    <property type="entry name" value="PAK1-Kinase_Regulator"/>
</dbReference>